<accession>A0A941IAD3</accession>
<comment type="similarity">
    <text evidence="2">Belongs to the GSP F family.</text>
</comment>
<evidence type="ECO:0000256" key="5">
    <source>
        <dbReference type="ARBA" id="ARBA00022989"/>
    </source>
</evidence>
<sequence length="350" mass="41185">MDTFLKHIINKHKKTMTPDTQLRFLKRLHRLRINGYSLIDALTVIAWDNELECAAKQIKQALENGYSMEEAMQLVSFHPSITSYLLFARSNQNLEDNLSKCIDMYEYRLQYIQKFQQIIRYPLILCCIFIPLLFILKQSVLPSFLDLYESSPGSSASIVLAMLILDWLGIIFFLSIIAALTFSIFWKFYKPRISIENQIKLYNRLPLFRTYLKLQTSFLFANQFSSLIKTGISFKDILIQMNNQDKQPIICYYANLMKEQLAKGMQLPTLLSQFTFLEKKLTNIFQKNSNTETLEKDLSIYAQILMEEFQRKMLQIITYIQPIFFIIVASFILFIYITLMLPMFQLIKSI</sequence>
<keyword evidence="5 7" id="KW-1133">Transmembrane helix</keyword>
<feature type="transmembrane region" description="Helical" evidence="7">
    <location>
        <begin position="156"/>
        <end position="186"/>
    </location>
</feature>
<dbReference type="InterPro" id="IPR003004">
    <property type="entry name" value="GspF/PilC"/>
</dbReference>
<keyword evidence="6 7" id="KW-0472">Membrane</keyword>
<evidence type="ECO:0000256" key="2">
    <source>
        <dbReference type="ARBA" id="ARBA00005745"/>
    </source>
</evidence>
<dbReference type="Proteomes" id="UP000675284">
    <property type="component" value="Unassembled WGS sequence"/>
</dbReference>
<dbReference type="PRINTS" id="PR00812">
    <property type="entry name" value="BCTERIALGSPF"/>
</dbReference>
<name>A0A941IAD3_9BACI</name>
<dbReference type="InterPro" id="IPR047692">
    <property type="entry name" value="T4P_ComGB"/>
</dbReference>
<feature type="domain" description="Type II secretion system protein GspF" evidence="8">
    <location>
        <begin position="220"/>
        <end position="342"/>
    </location>
</feature>
<gene>
    <name evidence="9" type="ORF">KCX74_17320</name>
</gene>
<dbReference type="AlphaFoldDB" id="A0A941IAD3"/>
<protein>
    <submittedName>
        <fullName evidence="9">Type II secretion system F family protein</fullName>
    </submittedName>
</protein>
<comment type="caution">
    <text evidence="9">The sequence shown here is derived from an EMBL/GenBank/DDBJ whole genome shotgun (WGS) entry which is preliminary data.</text>
</comment>
<comment type="subcellular location">
    <subcellularLocation>
        <location evidence="1">Cell membrane</location>
        <topology evidence="1">Multi-pass membrane protein</topology>
    </subcellularLocation>
</comment>
<feature type="transmembrane region" description="Helical" evidence="7">
    <location>
        <begin position="118"/>
        <end position="136"/>
    </location>
</feature>
<feature type="transmembrane region" description="Helical" evidence="7">
    <location>
        <begin position="316"/>
        <end position="339"/>
    </location>
</feature>
<dbReference type="NCBIfam" id="NF041012">
    <property type="entry name" value="T4P_ComGB"/>
    <property type="match status" value="1"/>
</dbReference>
<proteinExistence type="inferred from homology"/>
<organism evidence="9 10">
    <name type="scientific">Virgibacillus salarius</name>
    <dbReference type="NCBI Taxonomy" id="447199"/>
    <lineage>
        <taxon>Bacteria</taxon>
        <taxon>Bacillati</taxon>
        <taxon>Bacillota</taxon>
        <taxon>Bacilli</taxon>
        <taxon>Bacillales</taxon>
        <taxon>Bacillaceae</taxon>
        <taxon>Virgibacillus</taxon>
    </lineage>
</organism>
<dbReference type="Pfam" id="PF00482">
    <property type="entry name" value="T2SSF"/>
    <property type="match status" value="2"/>
</dbReference>
<keyword evidence="10" id="KW-1185">Reference proteome</keyword>
<keyword evidence="4 7" id="KW-0812">Transmembrane</keyword>
<evidence type="ECO:0000313" key="9">
    <source>
        <dbReference type="EMBL" id="MBR7797794.1"/>
    </source>
</evidence>
<dbReference type="EMBL" id="JAGSOT010000070">
    <property type="protein sequence ID" value="MBR7797794.1"/>
    <property type="molecule type" value="Genomic_DNA"/>
</dbReference>
<evidence type="ECO:0000313" key="10">
    <source>
        <dbReference type="Proteomes" id="UP000675284"/>
    </source>
</evidence>
<dbReference type="PANTHER" id="PTHR30012:SF0">
    <property type="entry name" value="TYPE II SECRETION SYSTEM PROTEIN F-RELATED"/>
    <property type="match status" value="1"/>
</dbReference>
<keyword evidence="3" id="KW-1003">Cell membrane</keyword>
<dbReference type="RefSeq" id="WP_121605253.1">
    <property type="nucleotide sequence ID" value="NZ_JAGSOT010000070.1"/>
</dbReference>
<evidence type="ECO:0000256" key="4">
    <source>
        <dbReference type="ARBA" id="ARBA00022692"/>
    </source>
</evidence>
<dbReference type="GO" id="GO:0005886">
    <property type="term" value="C:plasma membrane"/>
    <property type="evidence" value="ECO:0007669"/>
    <property type="project" value="UniProtKB-SubCell"/>
</dbReference>
<dbReference type="InterPro" id="IPR018076">
    <property type="entry name" value="T2SS_GspF_dom"/>
</dbReference>
<evidence type="ECO:0000259" key="8">
    <source>
        <dbReference type="Pfam" id="PF00482"/>
    </source>
</evidence>
<reference evidence="9" key="1">
    <citation type="submission" date="2021-04" db="EMBL/GenBank/DDBJ databases">
        <title>Isolation and polyphasic classification of algal microorganism.</title>
        <authorList>
            <person name="Wang S."/>
        </authorList>
    </citation>
    <scope>NUCLEOTIDE SEQUENCE</scope>
    <source>
        <strain evidence="9">720a</strain>
    </source>
</reference>
<evidence type="ECO:0000256" key="1">
    <source>
        <dbReference type="ARBA" id="ARBA00004651"/>
    </source>
</evidence>
<dbReference type="InterPro" id="IPR042094">
    <property type="entry name" value="T2SS_GspF_sf"/>
</dbReference>
<evidence type="ECO:0000256" key="7">
    <source>
        <dbReference type="SAM" id="Phobius"/>
    </source>
</evidence>
<dbReference type="PANTHER" id="PTHR30012">
    <property type="entry name" value="GENERAL SECRETION PATHWAY PROTEIN"/>
    <property type="match status" value="1"/>
</dbReference>
<feature type="domain" description="Type II secretion system protein GspF" evidence="8">
    <location>
        <begin position="24"/>
        <end position="136"/>
    </location>
</feature>
<dbReference type="Gene3D" id="1.20.81.30">
    <property type="entry name" value="Type II secretion system (T2SS), domain F"/>
    <property type="match status" value="2"/>
</dbReference>
<evidence type="ECO:0000256" key="6">
    <source>
        <dbReference type="ARBA" id="ARBA00023136"/>
    </source>
</evidence>
<evidence type="ECO:0000256" key="3">
    <source>
        <dbReference type="ARBA" id="ARBA00022475"/>
    </source>
</evidence>